<dbReference type="Proteomes" id="UP000257109">
    <property type="component" value="Unassembled WGS sequence"/>
</dbReference>
<protein>
    <submittedName>
        <fullName evidence="1">Uncharacterized protein</fullName>
    </submittedName>
</protein>
<feature type="non-terminal residue" evidence="1">
    <location>
        <position position="1"/>
    </location>
</feature>
<evidence type="ECO:0000313" key="1">
    <source>
        <dbReference type="EMBL" id="RDX63952.1"/>
    </source>
</evidence>
<comment type="caution">
    <text evidence="1">The sequence shown here is derived from an EMBL/GenBank/DDBJ whole genome shotgun (WGS) entry which is preliminary data.</text>
</comment>
<sequence length="88" mass="10077">MQPIQQISLEELVKQIAMNNIQFQENASTIIQDLQTQIGQLAATVNYLQSKSPITTANKLQVEQKEKMSQDLKKMGNFYEHLVKKLTL</sequence>
<organism evidence="1 2">
    <name type="scientific">Mucuna pruriens</name>
    <name type="common">Velvet bean</name>
    <name type="synonym">Dolichos pruriens</name>
    <dbReference type="NCBI Taxonomy" id="157652"/>
    <lineage>
        <taxon>Eukaryota</taxon>
        <taxon>Viridiplantae</taxon>
        <taxon>Streptophyta</taxon>
        <taxon>Embryophyta</taxon>
        <taxon>Tracheophyta</taxon>
        <taxon>Spermatophyta</taxon>
        <taxon>Magnoliopsida</taxon>
        <taxon>eudicotyledons</taxon>
        <taxon>Gunneridae</taxon>
        <taxon>Pentapetalae</taxon>
        <taxon>rosids</taxon>
        <taxon>fabids</taxon>
        <taxon>Fabales</taxon>
        <taxon>Fabaceae</taxon>
        <taxon>Papilionoideae</taxon>
        <taxon>50 kb inversion clade</taxon>
        <taxon>NPAAA clade</taxon>
        <taxon>indigoferoid/millettioid clade</taxon>
        <taxon>Phaseoleae</taxon>
        <taxon>Mucuna</taxon>
    </lineage>
</organism>
<feature type="non-terminal residue" evidence="1">
    <location>
        <position position="88"/>
    </location>
</feature>
<accession>A0A371ED38</accession>
<proteinExistence type="predicted"/>
<evidence type="ECO:0000313" key="2">
    <source>
        <dbReference type="Proteomes" id="UP000257109"/>
    </source>
</evidence>
<dbReference type="EMBL" id="QJKJ01014636">
    <property type="protein sequence ID" value="RDX63952.1"/>
    <property type="molecule type" value="Genomic_DNA"/>
</dbReference>
<dbReference type="OrthoDB" id="1751104at2759"/>
<name>A0A371ED38_MUCPR</name>
<gene>
    <name evidence="1" type="ORF">CR513_57564</name>
</gene>
<reference evidence="1" key="1">
    <citation type="submission" date="2018-05" db="EMBL/GenBank/DDBJ databases">
        <title>Draft genome of Mucuna pruriens seed.</title>
        <authorList>
            <person name="Nnadi N.E."/>
            <person name="Vos R."/>
            <person name="Hasami M.H."/>
            <person name="Devisetty U.K."/>
            <person name="Aguiy J.C."/>
        </authorList>
    </citation>
    <scope>NUCLEOTIDE SEQUENCE [LARGE SCALE GENOMIC DNA]</scope>
    <source>
        <strain evidence="1">JCA_2017</strain>
    </source>
</reference>
<keyword evidence="2" id="KW-1185">Reference proteome</keyword>
<dbReference type="AlphaFoldDB" id="A0A371ED38"/>